<comment type="caution">
    <text evidence="10">The sequence shown here is derived from an EMBL/GenBank/DDBJ whole genome shotgun (WGS) entry which is preliminary data.</text>
</comment>
<dbReference type="Pfam" id="PF00664">
    <property type="entry name" value="ABC_membrane"/>
    <property type="match status" value="1"/>
</dbReference>
<dbReference type="PROSITE" id="PS00211">
    <property type="entry name" value="ABC_TRANSPORTER_1"/>
    <property type="match status" value="1"/>
</dbReference>
<evidence type="ECO:0000313" key="11">
    <source>
        <dbReference type="Proteomes" id="UP001165363"/>
    </source>
</evidence>
<evidence type="ECO:0000313" key="10">
    <source>
        <dbReference type="EMBL" id="MCL6682697.1"/>
    </source>
</evidence>
<dbReference type="PANTHER" id="PTHR24221">
    <property type="entry name" value="ATP-BINDING CASSETTE SUB-FAMILY B"/>
    <property type="match status" value="1"/>
</dbReference>
<organism evidence="10 11">
    <name type="scientific">Sphingomonas alba</name>
    <dbReference type="NCBI Taxonomy" id="2908208"/>
    <lineage>
        <taxon>Bacteria</taxon>
        <taxon>Pseudomonadati</taxon>
        <taxon>Pseudomonadota</taxon>
        <taxon>Alphaproteobacteria</taxon>
        <taxon>Sphingomonadales</taxon>
        <taxon>Sphingomonadaceae</taxon>
        <taxon>Sphingomonas</taxon>
    </lineage>
</organism>
<keyword evidence="6 7" id="KW-0472">Membrane</keyword>
<dbReference type="RefSeq" id="WP_249846650.1">
    <property type="nucleotide sequence ID" value="NZ_JAMGBD010000001.1"/>
</dbReference>
<feature type="transmembrane region" description="Helical" evidence="7">
    <location>
        <begin position="32"/>
        <end position="59"/>
    </location>
</feature>
<keyword evidence="3" id="KW-0547">Nucleotide-binding</keyword>
<dbReference type="PROSITE" id="PS50893">
    <property type="entry name" value="ABC_TRANSPORTER_2"/>
    <property type="match status" value="1"/>
</dbReference>
<dbReference type="SUPFAM" id="SSF52540">
    <property type="entry name" value="P-loop containing nucleoside triphosphate hydrolases"/>
    <property type="match status" value="1"/>
</dbReference>
<proteinExistence type="predicted"/>
<evidence type="ECO:0000256" key="1">
    <source>
        <dbReference type="ARBA" id="ARBA00004651"/>
    </source>
</evidence>
<evidence type="ECO:0000259" key="9">
    <source>
        <dbReference type="PROSITE" id="PS50929"/>
    </source>
</evidence>
<accession>A0ABT0RJA2</accession>
<dbReference type="SUPFAM" id="SSF90123">
    <property type="entry name" value="ABC transporter transmembrane region"/>
    <property type="match status" value="1"/>
</dbReference>
<dbReference type="InterPro" id="IPR039421">
    <property type="entry name" value="Type_1_exporter"/>
</dbReference>
<evidence type="ECO:0000256" key="6">
    <source>
        <dbReference type="ARBA" id="ARBA00023136"/>
    </source>
</evidence>
<keyword evidence="4 10" id="KW-0067">ATP-binding</keyword>
<evidence type="ECO:0000256" key="4">
    <source>
        <dbReference type="ARBA" id="ARBA00022840"/>
    </source>
</evidence>
<dbReference type="SMART" id="SM00382">
    <property type="entry name" value="AAA"/>
    <property type="match status" value="1"/>
</dbReference>
<dbReference type="PROSITE" id="PS50929">
    <property type="entry name" value="ABC_TM1F"/>
    <property type="match status" value="1"/>
</dbReference>
<keyword evidence="11" id="KW-1185">Reference proteome</keyword>
<dbReference type="InterPro" id="IPR027417">
    <property type="entry name" value="P-loop_NTPase"/>
</dbReference>
<dbReference type="EMBL" id="JAMGBD010000001">
    <property type="protein sequence ID" value="MCL6682697.1"/>
    <property type="molecule type" value="Genomic_DNA"/>
</dbReference>
<feature type="domain" description="ABC transporter" evidence="8">
    <location>
        <begin position="346"/>
        <end position="561"/>
    </location>
</feature>
<dbReference type="Gene3D" id="3.40.50.300">
    <property type="entry name" value="P-loop containing nucleotide triphosphate hydrolases"/>
    <property type="match status" value="1"/>
</dbReference>
<evidence type="ECO:0000259" key="8">
    <source>
        <dbReference type="PROSITE" id="PS50893"/>
    </source>
</evidence>
<feature type="domain" description="ABC transmembrane type-1" evidence="9">
    <location>
        <begin position="32"/>
        <end position="295"/>
    </location>
</feature>
<keyword evidence="2 7" id="KW-0812">Transmembrane</keyword>
<dbReference type="Pfam" id="PF00005">
    <property type="entry name" value="ABC_tran"/>
    <property type="match status" value="1"/>
</dbReference>
<comment type="subcellular location">
    <subcellularLocation>
        <location evidence="1">Cell membrane</location>
        <topology evidence="1">Multi-pass membrane protein</topology>
    </subcellularLocation>
</comment>
<protein>
    <submittedName>
        <fullName evidence="10">ABC transporter ATP-binding protein/permease</fullName>
    </submittedName>
</protein>
<feature type="transmembrane region" description="Helical" evidence="7">
    <location>
        <begin position="65"/>
        <end position="86"/>
    </location>
</feature>
<dbReference type="Gene3D" id="1.20.1560.10">
    <property type="entry name" value="ABC transporter type 1, transmembrane domain"/>
    <property type="match status" value="1"/>
</dbReference>
<gene>
    <name evidence="10" type="ORF">LZ536_02120</name>
</gene>
<dbReference type="GO" id="GO:0005524">
    <property type="term" value="F:ATP binding"/>
    <property type="evidence" value="ECO:0007669"/>
    <property type="project" value="UniProtKB-KW"/>
</dbReference>
<dbReference type="InterPro" id="IPR017871">
    <property type="entry name" value="ABC_transporter-like_CS"/>
</dbReference>
<evidence type="ECO:0000256" key="3">
    <source>
        <dbReference type="ARBA" id="ARBA00022741"/>
    </source>
</evidence>
<dbReference type="PANTHER" id="PTHR24221:SF654">
    <property type="entry name" value="ATP-BINDING CASSETTE SUB-FAMILY B MEMBER 6"/>
    <property type="match status" value="1"/>
</dbReference>
<evidence type="ECO:0000256" key="5">
    <source>
        <dbReference type="ARBA" id="ARBA00022989"/>
    </source>
</evidence>
<dbReference type="InterPro" id="IPR003593">
    <property type="entry name" value="AAA+_ATPase"/>
</dbReference>
<evidence type="ECO:0000256" key="7">
    <source>
        <dbReference type="SAM" id="Phobius"/>
    </source>
</evidence>
<dbReference type="InterPro" id="IPR003439">
    <property type="entry name" value="ABC_transporter-like_ATP-bd"/>
</dbReference>
<dbReference type="Proteomes" id="UP001165363">
    <property type="component" value="Unassembled WGS sequence"/>
</dbReference>
<dbReference type="InterPro" id="IPR011527">
    <property type="entry name" value="ABC1_TM_dom"/>
</dbReference>
<dbReference type="InterPro" id="IPR036640">
    <property type="entry name" value="ABC1_TM_sf"/>
</dbReference>
<sequence>MTDPAGDRLGFLGALRALLAAVDPHRKGQLSWLTLLAILSGGADLAVVGSAMNFLLALAGDARAWVHPVGQAALLFAAAAFFANLVRLTYLRRSETFIAGITHELTVEVQRRVLAQPFAYHARHHSSETIAALEKAESLSFNLIRQWLQGAAALASGLGVLGLLASIAPLAAFAAFTGLGLLYIGIGRSASRRLAGNSAAMAGAYDERIRKVQEGLGAIRDLKIDHTERAQLEDFRKADARYAAARASTAFIAAAPRFMVEIGAVFLVAALAAIMSARGSASALAFVGGLGLGGMRVLPLLQSAYHSWAYLKSNRGMADDVMDLLGLPVPAEEVGVASPLPFDQSLVLEAIAFSYPERSTPAVEGISLEIPRGIRLALTGETGSGKSTLADLVMGLLWPDAGRILVDGAALAPGNIRAWQRNVAHVAQSIFLADASIAWNIAFSAVEAPIDMDRVRKAAASAGIAGFIDTLPEGFDTEVGERGVRLSGGQRQRIGIARALYKDAPLLVLDEATNALDEAMEEQVLSNLFADKERTIIVIAHRLSALKHCDKVVTLSGGRLA</sequence>
<evidence type="ECO:0000256" key="2">
    <source>
        <dbReference type="ARBA" id="ARBA00022692"/>
    </source>
</evidence>
<name>A0ABT0RJA2_9SPHN</name>
<keyword evidence="5 7" id="KW-1133">Transmembrane helix</keyword>
<reference evidence="10" key="1">
    <citation type="submission" date="2022-05" db="EMBL/GenBank/DDBJ databases">
        <authorList>
            <person name="Jo J.-H."/>
            <person name="Im W.-T."/>
        </authorList>
    </citation>
    <scope>NUCLEOTIDE SEQUENCE</scope>
    <source>
        <strain evidence="10">SE158</strain>
    </source>
</reference>